<dbReference type="InterPro" id="IPR045441">
    <property type="entry name" value="DUF6506"/>
</dbReference>
<accession>A0A7V7QHW3</accession>
<name>A0A7V7QHW3_9FIRM</name>
<keyword evidence="2" id="KW-1185">Reference proteome</keyword>
<dbReference type="EMBL" id="WAGX01000007">
    <property type="protein sequence ID" value="KAB1435702.1"/>
    <property type="molecule type" value="Genomic_DNA"/>
</dbReference>
<protein>
    <submittedName>
        <fullName evidence="1">Uncharacterized protein</fullName>
    </submittedName>
</protein>
<evidence type="ECO:0000313" key="2">
    <source>
        <dbReference type="Proteomes" id="UP000461768"/>
    </source>
</evidence>
<comment type="caution">
    <text evidence="1">The sequence shown here is derived from an EMBL/GenBank/DDBJ whole genome shotgun (WGS) entry which is preliminary data.</text>
</comment>
<dbReference type="AlphaFoldDB" id="A0A7V7QHW3"/>
<dbReference type="RefSeq" id="WP_151147107.1">
    <property type="nucleotide sequence ID" value="NZ_WAGX01000007.1"/>
</dbReference>
<reference evidence="1 2" key="2">
    <citation type="submission" date="2020-02" db="EMBL/GenBank/DDBJ databases">
        <title>Candidatus Galacturonibacter soehngenii shows hetero-acetogenic catabolism of galacturonic acid but lacks a canonical carbon monoxide dehydrogenase/acetyl-CoA synthase complex.</title>
        <authorList>
            <person name="Diender M."/>
            <person name="Stouten G.R."/>
            <person name="Petersen J.F."/>
            <person name="Nielsen P.H."/>
            <person name="Dueholm M.S."/>
            <person name="Pronk J.T."/>
            <person name="Van Loosdrecht M.C.M."/>
        </authorList>
    </citation>
    <scope>NUCLEOTIDE SEQUENCE [LARGE SCALE GENOMIC DNA]</scope>
    <source>
        <strain evidence="1">GalUA</strain>
    </source>
</reference>
<dbReference type="Pfam" id="PF20116">
    <property type="entry name" value="DUF6506"/>
    <property type="match status" value="1"/>
</dbReference>
<evidence type="ECO:0000313" key="1">
    <source>
        <dbReference type="EMBL" id="KAB1435702.1"/>
    </source>
</evidence>
<reference evidence="1 2" key="1">
    <citation type="submission" date="2019-09" db="EMBL/GenBank/DDBJ databases">
        <authorList>
            <person name="Valk L.C."/>
        </authorList>
    </citation>
    <scope>NUCLEOTIDE SEQUENCE [LARGE SCALE GENOMIC DNA]</scope>
    <source>
        <strain evidence="1">GalUA</strain>
    </source>
</reference>
<dbReference type="Proteomes" id="UP000461768">
    <property type="component" value="Unassembled WGS sequence"/>
</dbReference>
<sequence>MKVKAAFIFIAEEVDYSKHNADIDTPVLHLYVVGVKSYAEAEAVAKELVEHGVTAIELCAGFGNEGIARISKAVKGKAVVGGVKFDLHPGFGYKSGDELFQ</sequence>
<gene>
    <name evidence="1" type="ORF">F7O84_15050</name>
</gene>
<organism evidence="1 2">
    <name type="scientific">Candidatus Galacturonatibacter soehngenii</name>
    <dbReference type="NCBI Taxonomy" id="2307010"/>
    <lineage>
        <taxon>Bacteria</taxon>
        <taxon>Bacillati</taxon>
        <taxon>Bacillota</taxon>
        <taxon>Clostridia</taxon>
        <taxon>Lachnospirales</taxon>
        <taxon>Lachnospiraceae</taxon>
        <taxon>Candidatus Galacturonatibacter</taxon>
    </lineage>
</organism>
<proteinExistence type="predicted"/>
<dbReference type="OrthoDB" id="1551162at2"/>